<dbReference type="InterPro" id="IPR015943">
    <property type="entry name" value="WD40/YVTN_repeat-like_dom_sf"/>
</dbReference>
<dbReference type="GO" id="GO:0003723">
    <property type="term" value="F:RNA binding"/>
    <property type="evidence" value="ECO:0007669"/>
    <property type="project" value="UniProtKB-UniRule"/>
</dbReference>
<evidence type="ECO:0000313" key="13">
    <source>
        <dbReference type="EMBL" id="CAH0385647.1"/>
    </source>
</evidence>
<dbReference type="PANTHER" id="PTHR14068">
    <property type="entry name" value="EUKARYOTIC TRANSLATION INITIATION FACTOR 3 EIF3 -RELATED"/>
    <property type="match status" value="1"/>
</dbReference>
<dbReference type="GO" id="GO:0003743">
    <property type="term" value="F:translation initiation factor activity"/>
    <property type="evidence" value="ECO:0007669"/>
    <property type="project" value="UniProtKB-UniRule"/>
</dbReference>
<dbReference type="Pfam" id="PF08662">
    <property type="entry name" value="eIF2A"/>
    <property type="match status" value="1"/>
</dbReference>
<proteinExistence type="inferred from homology"/>
<feature type="domain" description="RRM" evidence="12">
    <location>
        <begin position="56"/>
        <end position="140"/>
    </location>
</feature>
<dbReference type="PIRSF" id="PIRSF036424">
    <property type="entry name" value="eIF3b"/>
    <property type="match status" value="1"/>
</dbReference>
<feature type="compositionally biased region" description="Acidic residues" evidence="11">
    <location>
        <begin position="17"/>
        <end position="29"/>
    </location>
</feature>
<comment type="function">
    <text evidence="9">RNA-binding component of the eukaryotic translation initiation factor 3 (eIF-3) complex, which is involved in protein synthesis of a specialized repertoire of mRNAs and, together with other initiation factors, stimulates binding of mRNA and methionyl-tRNAi to the 40S ribosome. The eIF-3 complex specifically targets and initiates translation of a subset of mRNAs involved in cell proliferation.</text>
</comment>
<evidence type="ECO:0000256" key="8">
    <source>
        <dbReference type="ARBA" id="ARBA00047068"/>
    </source>
</evidence>
<keyword evidence="4" id="KW-0853">WD repeat</keyword>
<dbReference type="SUPFAM" id="SSF82171">
    <property type="entry name" value="DPP6 N-terminal domain-like"/>
    <property type="match status" value="1"/>
</dbReference>
<keyword evidence="14" id="KW-1185">Reference proteome</keyword>
<evidence type="ECO:0000313" key="14">
    <source>
        <dbReference type="Proteomes" id="UP001152759"/>
    </source>
</evidence>
<evidence type="ECO:0000256" key="10">
    <source>
        <dbReference type="PIRNR" id="PIRNR036424"/>
    </source>
</evidence>
<keyword evidence="6 9" id="KW-0694">RNA-binding</keyword>
<evidence type="ECO:0000256" key="5">
    <source>
        <dbReference type="ARBA" id="ARBA00022737"/>
    </source>
</evidence>
<evidence type="ECO:0000256" key="9">
    <source>
        <dbReference type="HAMAP-Rule" id="MF_03001"/>
    </source>
</evidence>
<dbReference type="GO" id="GO:0033290">
    <property type="term" value="C:eukaryotic 48S preinitiation complex"/>
    <property type="evidence" value="ECO:0007669"/>
    <property type="project" value="UniProtKB-UniRule"/>
</dbReference>
<dbReference type="InterPro" id="IPR034363">
    <property type="entry name" value="eIF3B_RRM"/>
</dbReference>
<dbReference type="FunFam" id="3.30.70.330:FF:000607">
    <property type="entry name" value="Eukaryotic translation initiation factor 3 subunit B"/>
    <property type="match status" value="1"/>
</dbReference>
<keyword evidence="3 9" id="KW-0396">Initiation factor</keyword>
<dbReference type="EMBL" id="OU963863">
    <property type="protein sequence ID" value="CAH0385647.1"/>
    <property type="molecule type" value="Genomic_DNA"/>
</dbReference>
<dbReference type="CDD" id="cd12278">
    <property type="entry name" value="RRM_eIF3B"/>
    <property type="match status" value="1"/>
</dbReference>
<evidence type="ECO:0000256" key="2">
    <source>
        <dbReference type="ARBA" id="ARBA00022490"/>
    </source>
</evidence>
<gene>
    <name evidence="13" type="ORF">BEMITA_LOCUS4851</name>
</gene>
<accession>A0A9P0A746</accession>
<keyword evidence="7 9" id="KW-0648">Protein biosynthesis</keyword>
<dbReference type="InterPro" id="IPR012677">
    <property type="entry name" value="Nucleotide-bd_a/b_plait_sf"/>
</dbReference>
<dbReference type="GO" id="GO:0031369">
    <property type="term" value="F:translation initiation factor binding"/>
    <property type="evidence" value="ECO:0007669"/>
    <property type="project" value="InterPro"/>
</dbReference>
<evidence type="ECO:0000256" key="6">
    <source>
        <dbReference type="ARBA" id="ARBA00022884"/>
    </source>
</evidence>
<dbReference type="InterPro" id="IPR035979">
    <property type="entry name" value="RBD_domain_sf"/>
</dbReference>
<comment type="subunit">
    <text evidence="8">Component of the eukaryotic translation initiation factor 3 (eIF-3) complex. The eIF-3 complex interacts with pix. Interacts with mxt.</text>
</comment>
<dbReference type="InterPro" id="IPR000504">
    <property type="entry name" value="RRM_dom"/>
</dbReference>
<reference evidence="13" key="1">
    <citation type="submission" date="2021-12" db="EMBL/GenBank/DDBJ databases">
        <authorList>
            <person name="King R."/>
        </authorList>
    </citation>
    <scope>NUCLEOTIDE SEQUENCE</scope>
</reference>
<dbReference type="Gene3D" id="2.130.10.10">
    <property type="entry name" value="YVTN repeat-like/Quinoprotein amine dehydrogenase"/>
    <property type="match status" value="2"/>
</dbReference>
<dbReference type="KEGG" id="btab:109039798"/>
<evidence type="ECO:0000256" key="4">
    <source>
        <dbReference type="ARBA" id="ARBA00022574"/>
    </source>
</evidence>
<dbReference type="FunFam" id="2.130.10.10:FF:001060">
    <property type="entry name" value="Eukaryotic translation initiation factor 3 subunit B"/>
    <property type="match status" value="1"/>
</dbReference>
<dbReference type="InterPro" id="IPR013979">
    <property type="entry name" value="TIF_beta_prop-like"/>
</dbReference>
<evidence type="ECO:0000259" key="12">
    <source>
        <dbReference type="PROSITE" id="PS50102"/>
    </source>
</evidence>
<dbReference type="InterPro" id="IPR011400">
    <property type="entry name" value="EIF3B"/>
</dbReference>
<dbReference type="Gene3D" id="3.30.70.330">
    <property type="match status" value="1"/>
</dbReference>
<comment type="function">
    <text evidence="10">Component of the eukaryotic translation initiation factor 3 (eIF-3) complex, which is involved in protein synthesis and, together with other initiation factors, stimulates binding of mRNA and methionyl-tRNAi to the 40S ribosome.</text>
</comment>
<dbReference type="GO" id="GO:0005852">
    <property type="term" value="C:eukaryotic translation initiation factor 3 complex"/>
    <property type="evidence" value="ECO:0007669"/>
    <property type="project" value="UniProtKB-UniRule"/>
</dbReference>
<dbReference type="PROSITE" id="PS50102">
    <property type="entry name" value="RRM"/>
    <property type="match status" value="1"/>
</dbReference>
<dbReference type="AlphaFoldDB" id="A0A9P0A746"/>
<protein>
    <recommendedName>
        <fullName evidence="9 10">Eukaryotic translation initiation factor 3 subunit B</fullName>
        <shortName evidence="9 10">eIF3b</shortName>
    </recommendedName>
    <alternativeName>
        <fullName evidence="9">Eukaryotic translation initiation factor 3 subunit 9</fullName>
    </alternativeName>
</protein>
<keyword evidence="5" id="KW-0677">Repeat</keyword>
<dbReference type="HAMAP" id="MF_03001">
    <property type="entry name" value="eIF3b"/>
    <property type="match status" value="1"/>
</dbReference>
<sequence length="688" mass="80252">MAKKDKAAQQEKKNEANENEEPNFSDEEGFVDRISDQDLLGDILAERPKETDGVESIIVVDKGPRVEPEKLNKFKSVINSFFSEPGQIVSAYYPVGEDGKTKGYFFLEYASPTIAQNAVSIYNNAPLDKNYTFAVNPFTDFKKYEEIPAWEPPTPEPYKPLPNLQYWLLDPDAFDQYIVRNDMNLVQVWHNTLPQPQVICEKEGWTETYVQWSPLGTYLVTFHKLGVILWGGPEWERIMRFHHPGAQFVDFSPCEQYMVTYSPQTENVNKKLIIFDIRSGAEMRSFSLEMPAIWPIFRWSKDDKYFARITRNLLSIYETPSFGLLDKKSINVSDIKDFSWSPTDNILAYWVAESKDGPARVVLMEVPSRKELRTNNVFNVADCKIHWQKSGDYLCVKVDRYSKIKKEKNDIKYSKMYYNLEIFHMREKLIPVDSIEIKEQIHAFAWEPVGSKFAIVHGEPKNVTVSFYNVKTKQDPVCLKKFEKRTCSHLFWSPHGQFIVLAQLLADSGALEFVDTNDFASMNTTEHFNASEVEWDPTGRYIFSGVPQWKSKIDTGYWIWSFQGKILKRYNTTSFVQFAWRPRPPTLLSPEQLKDIKKNLKKYTSEFEQKDRTRMTKASKELIEARCKLMDEFKKSITKRMQRWKDKKKRRLELRNHVDTDDLEGADAGSVEEESIEFLIKVEEIPVE</sequence>
<dbReference type="GO" id="GO:0001732">
    <property type="term" value="P:formation of cytoplasmic translation initiation complex"/>
    <property type="evidence" value="ECO:0007669"/>
    <property type="project" value="UniProtKB-UniRule"/>
</dbReference>
<dbReference type="OrthoDB" id="10250414at2759"/>
<dbReference type="GO" id="GO:0016282">
    <property type="term" value="C:eukaryotic 43S preinitiation complex"/>
    <property type="evidence" value="ECO:0007669"/>
    <property type="project" value="UniProtKB-UniRule"/>
</dbReference>
<name>A0A9P0A746_BEMTA</name>
<comment type="subcellular location">
    <subcellularLocation>
        <location evidence="1 9 10">Cytoplasm</location>
    </subcellularLocation>
</comment>
<organism evidence="13 14">
    <name type="scientific">Bemisia tabaci</name>
    <name type="common">Sweetpotato whitefly</name>
    <name type="synonym">Aleurodes tabaci</name>
    <dbReference type="NCBI Taxonomy" id="7038"/>
    <lineage>
        <taxon>Eukaryota</taxon>
        <taxon>Metazoa</taxon>
        <taxon>Ecdysozoa</taxon>
        <taxon>Arthropoda</taxon>
        <taxon>Hexapoda</taxon>
        <taxon>Insecta</taxon>
        <taxon>Pterygota</taxon>
        <taxon>Neoptera</taxon>
        <taxon>Paraneoptera</taxon>
        <taxon>Hemiptera</taxon>
        <taxon>Sternorrhyncha</taxon>
        <taxon>Aleyrodoidea</taxon>
        <taxon>Aleyrodidae</taxon>
        <taxon>Aleyrodinae</taxon>
        <taxon>Bemisia</taxon>
    </lineage>
</organism>
<evidence type="ECO:0000256" key="3">
    <source>
        <dbReference type="ARBA" id="ARBA00022540"/>
    </source>
</evidence>
<evidence type="ECO:0000256" key="11">
    <source>
        <dbReference type="SAM" id="MobiDB-lite"/>
    </source>
</evidence>
<feature type="region of interest" description="Disordered" evidence="11">
    <location>
        <begin position="1"/>
        <end position="31"/>
    </location>
</feature>
<dbReference type="Pfam" id="PF00076">
    <property type="entry name" value="RRM_1"/>
    <property type="match status" value="1"/>
</dbReference>
<dbReference type="SUPFAM" id="SSF54928">
    <property type="entry name" value="RNA-binding domain, RBD"/>
    <property type="match status" value="1"/>
</dbReference>
<feature type="compositionally biased region" description="Basic and acidic residues" evidence="11">
    <location>
        <begin position="1"/>
        <end position="16"/>
    </location>
</feature>
<keyword evidence="2 9" id="KW-0963">Cytoplasm</keyword>
<dbReference type="PANTHER" id="PTHR14068:SF0">
    <property type="entry name" value="EUKARYOTIC TRANSLATION INITIATION FACTOR 3 SUBUNIT B"/>
    <property type="match status" value="1"/>
</dbReference>
<comment type="similarity">
    <text evidence="9 10">Belongs to the eIF-3 subunit B family.</text>
</comment>
<evidence type="ECO:0000256" key="7">
    <source>
        <dbReference type="ARBA" id="ARBA00022917"/>
    </source>
</evidence>
<evidence type="ECO:0000256" key="1">
    <source>
        <dbReference type="ARBA" id="ARBA00004496"/>
    </source>
</evidence>
<dbReference type="Proteomes" id="UP001152759">
    <property type="component" value="Chromosome 2"/>
</dbReference>